<comment type="caution">
    <text evidence="4">The sequence shown here is derived from an EMBL/GenBank/DDBJ whole genome shotgun (WGS) entry which is preliminary data.</text>
</comment>
<feature type="domain" description="Bacterial Immunoglobulin-like 21" evidence="2">
    <location>
        <begin position="1033"/>
        <end position="1144"/>
    </location>
</feature>
<evidence type="ECO:0000256" key="1">
    <source>
        <dbReference type="SAM" id="SignalP"/>
    </source>
</evidence>
<dbReference type="RefSeq" id="WP_318061839.1">
    <property type="nucleotide sequence ID" value="NZ_JAWPAZ010000008.1"/>
</dbReference>
<reference evidence="4 5" key="1">
    <citation type="submission" date="2023-10" db="EMBL/GenBank/DDBJ databases">
        <title>Fecal carriage and genetic characteristics of carbapenem-resistant Enterobacterales among healthy adults from four provinces of China.</title>
        <authorList>
            <person name="Li Y."/>
            <person name="Zhang R."/>
        </authorList>
    </citation>
    <scope>NUCLEOTIDE SEQUENCE [LARGE SCALE GENOMIC DNA]</scope>
    <source>
        <strain evidence="4 5">HN-71</strain>
    </source>
</reference>
<gene>
    <name evidence="4" type="ORF">RYZ90_20205</name>
</gene>
<dbReference type="InterPro" id="IPR008542">
    <property type="entry name" value="BIg21"/>
</dbReference>
<organism evidence="4 5">
    <name type="scientific">Citrobacter portucalensis</name>
    <dbReference type="NCBI Taxonomy" id="1639133"/>
    <lineage>
        <taxon>Bacteria</taxon>
        <taxon>Pseudomonadati</taxon>
        <taxon>Pseudomonadota</taxon>
        <taxon>Gammaproteobacteria</taxon>
        <taxon>Enterobacterales</taxon>
        <taxon>Enterobacteriaceae</taxon>
        <taxon>Citrobacter</taxon>
        <taxon>Citrobacter freundii complex</taxon>
    </lineage>
</organism>
<feature type="signal peptide" evidence="1">
    <location>
        <begin position="1"/>
        <end position="21"/>
    </location>
</feature>
<feature type="domain" description="Bacterial Immunoglobulin-like 21" evidence="2">
    <location>
        <begin position="218"/>
        <end position="327"/>
    </location>
</feature>
<feature type="domain" description="Bacterial Immunoglobulin-like 21" evidence="2">
    <location>
        <begin position="1320"/>
        <end position="1430"/>
    </location>
</feature>
<feature type="domain" description="InvasinE Adhesion" evidence="3">
    <location>
        <begin position="1433"/>
        <end position="1562"/>
    </location>
</feature>
<dbReference type="Pfam" id="PF05689">
    <property type="entry name" value="InvE_AD"/>
    <property type="match status" value="6"/>
</dbReference>
<protein>
    <submittedName>
        <fullName evidence="4">DUF823 domain-containing adhesin</fullName>
    </submittedName>
</protein>
<feature type="domain" description="Bacterial Immunoglobulin-like 21" evidence="2">
    <location>
        <begin position="487"/>
        <end position="597"/>
    </location>
</feature>
<dbReference type="Proteomes" id="UP001269984">
    <property type="component" value="Unassembled WGS sequence"/>
</dbReference>
<feature type="domain" description="InvasinE Adhesion" evidence="3">
    <location>
        <begin position="864"/>
        <end position="999"/>
    </location>
</feature>
<evidence type="ECO:0000259" key="3">
    <source>
        <dbReference type="Pfam" id="PF05689"/>
    </source>
</evidence>
<feature type="domain" description="InvasinE Adhesion" evidence="3">
    <location>
        <begin position="600"/>
        <end position="724"/>
    </location>
</feature>
<dbReference type="Pfam" id="PF05688">
    <property type="entry name" value="BIg21"/>
    <property type="match status" value="6"/>
</dbReference>
<feature type="domain" description="Bacterial Immunoglobulin-like 21" evidence="2">
    <location>
        <begin position="1601"/>
        <end position="1725"/>
    </location>
</feature>
<sequence>MNTIFRFLLVLLLALAGPAQAQLKGGAWQEAGSSTGAINGTPPSALGAILPVYHDGDKLDPRTTYEVEFSDMPRSFSANTNPSVMRAIMALDTEGDLFSDPPTISWPNNEAPAMSLLWADASDPDKAPVTLNPQPVPNQTFCAQNLAGRTLVTWPQVDDDSIIPTVQLYTLTGVPNFSDVQTIGPQVTLKIKPGADAPIEVTGDHVDDVLKASKVEVGESITLTITTTGCNGEVMPNAPFIIQRDRATNRKGAVSMAGDDFGNINPVRIDQTELTTTATKYQGTTDAAGQATVVVTQPKGPGVKTHLIISSVNFPALTASTDVIFTTLTSPDSTYAFMYGHMKETATGVLNGVSYTFTRPKLAAETSPNKTIIINRETWSEFNWSGADNHCAILPNIDQLIALRNDNTTEARYPGWPLDNSSSFQAEYWSSSEYQLNGHYALNMETGVPQAENDNNTYLVSCVDKAPPAAHPQITLTPEGPYKKEVGESIDVIATVVDRDTQQPLPYRKMELFIDPAKNRQGVHKDEWDNQRVTVDGEGIMASSTEHYTVTTDANGQVHLTFKHDSGLGVETPIRMVMANDDEGSVEKSLSVIFTVITSPDVDVANMWGHMRGVVDAGNLYRRPVLAAEASAAHGAQSENNEEWATFSSVANATSQCGTGQVPDTGSLEHLYNTHASNTMLTEHGWPTGEWAYITADPTGSSQVDTVNLANGDSGSGDSAYLTCSANEMVAVLDVYFNDDLSLLTPVAKVGEQIKMNVRSSNSRNNQPVANTRFTVTLAPGKRRNGTATGFIDKSNGELMFDGVAYNNASNVYQGVTDAQGKADIIITQPRGVGVLTQLTVLPVDAIIPTAMNRSVKFTVATSPDVVGANMWGHMPDTLTVDGMTFERPKLQSEAPAATRFIEESNESWARVTHSDAAGNPDKGGCAVNRLPRIDQLEALYKAEGQGHEQGIKDTQGWPVNFNYWSSTFQSAITWKNKSLSKGSEFSGNASVTDYVSCLTSDNPVGMSITIEPVDDSQKYDNGDIHAVKAKKGETIQLKVTVRDINGQPIPEAPFVLTRGDGYDRQGHKYTASEGGDAIVSPVVIDGTSLAWVSAKMGSQTGADGSRIINVTRPDTHGTLTAITASLYDDATASASIDTIFTVVTSPDVAQAHMWGHMLPSLTAKDGAEYQRPLLYDELTSTTNAISYTEDNENWAGFYGPDSGKSNPANCGVGYYPSVEALRSLQEAYDNRTIKTGQGWPINRSYWSGTRASDIGTTKPYNWMAVDLEDGNASAVANNSVSSMQYQICSATPMDLSMGITLTSTLPTNTDFQAVTVKSSESIPLLVTTTDAAGSPRPYTSFVLERDAGAPRNDNGPYKVGDIAMTFTSSGSAYPVLNATTKLYGMTGADGTLALELTEPAAPGVKNILTASLSDAPTVMSSLPVVFTVITSPNSTLAYMYGHMPETFTASNGAKFKRPLLLSELPVKTGNIYGHKTGNEEWYKINFFDTQGSGACPVEQMATMDDYLSLYGDHPGGTVTADLGLSTALKWWASDRVLVESSDGIKLGWQSIDLNTGKVVPDVGNGNYFQQLCLTAPRKLSITFSSTAWNGDKSAAVAKKGEALPMTVKVTDAAGKPQKKAVVQLARASSFSRTDPTKQPVPKTISSPHEITTAEAYMSVTSVSPAGAAAEFNDKKAKWYGVTGDDGTLQFTLEQKDSLGLKTAITASSADQPTATSGLDAIFTVPTSPDSPYAAYWGHMPDTVAVNGITLRRPLLRAEMDAIPPAEWKLNNENWGPTYFDNATSHPQTSLAYICGTYENAATMDDLKALQGKIGELHWPTSVPTSSYYSYDYVSQTGEKSSRCSFNETTGTPNCTRNGSNYGFAACRVP</sequence>
<evidence type="ECO:0000259" key="2">
    <source>
        <dbReference type="Pfam" id="PF05688"/>
    </source>
</evidence>
<feature type="domain" description="InvasinE Adhesion" evidence="3">
    <location>
        <begin position="1729"/>
        <end position="1867"/>
    </location>
</feature>
<keyword evidence="1" id="KW-0732">Signal</keyword>
<feature type="domain" description="Bacterial Immunoglobulin-like 21" evidence="2">
    <location>
        <begin position="751"/>
        <end position="861"/>
    </location>
</feature>
<evidence type="ECO:0000313" key="4">
    <source>
        <dbReference type="EMBL" id="MDW2636172.1"/>
    </source>
</evidence>
<dbReference type="EMBL" id="JAWPAZ010000008">
    <property type="protein sequence ID" value="MDW2636172.1"/>
    <property type="molecule type" value="Genomic_DNA"/>
</dbReference>
<accession>A0ABD5H4C5</accession>
<proteinExistence type="predicted"/>
<dbReference type="InterPro" id="IPR008541">
    <property type="entry name" value="InvE_AD"/>
</dbReference>
<name>A0ABD5H4C5_9ENTR</name>
<feature type="chain" id="PRO_5044879341" evidence="1">
    <location>
        <begin position="22"/>
        <end position="1870"/>
    </location>
</feature>
<feature type="domain" description="InvasinE Adhesion" evidence="3">
    <location>
        <begin position="331"/>
        <end position="463"/>
    </location>
</feature>
<feature type="domain" description="InvasinE Adhesion" evidence="3">
    <location>
        <begin position="1147"/>
        <end position="1290"/>
    </location>
</feature>
<evidence type="ECO:0000313" key="5">
    <source>
        <dbReference type="Proteomes" id="UP001269984"/>
    </source>
</evidence>